<accession>A0A1M7RBW7</accession>
<dbReference type="AlphaFoldDB" id="A0A1M7RBW7"/>
<keyword evidence="1" id="KW-1133">Transmembrane helix</keyword>
<keyword evidence="1" id="KW-0472">Membrane</keyword>
<organism evidence="2 3">
    <name type="scientific">Duganella sacchari</name>
    <dbReference type="NCBI Taxonomy" id="551987"/>
    <lineage>
        <taxon>Bacteria</taxon>
        <taxon>Pseudomonadati</taxon>
        <taxon>Pseudomonadota</taxon>
        <taxon>Betaproteobacteria</taxon>
        <taxon>Burkholderiales</taxon>
        <taxon>Oxalobacteraceae</taxon>
        <taxon>Telluria group</taxon>
        <taxon>Duganella</taxon>
    </lineage>
</organism>
<feature type="transmembrane region" description="Helical" evidence="1">
    <location>
        <begin position="128"/>
        <end position="151"/>
    </location>
</feature>
<gene>
    <name evidence="2" type="ORF">SAMN05192549_11762</name>
</gene>
<proteinExistence type="predicted"/>
<keyword evidence="3" id="KW-1185">Reference proteome</keyword>
<feature type="transmembrane region" description="Helical" evidence="1">
    <location>
        <begin position="63"/>
        <end position="82"/>
    </location>
</feature>
<feature type="transmembrane region" description="Helical" evidence="1">
    <location>
        <begin position="220"/>
        <end position="238"/>
    </location>
</feature>
<feature type="transmembrane region" description="Helical" evidence="1">
    <location>
        <begin position="157"/>
        <end position="180"/>
    </location>
</feature>
<name>A0A1M7RBW7_9BURK</name>
<evidence type="ECO:0000313" key="3">
    <source>
        <dbReference type="Proteomes" id="UP000184339"/>
    </source>
</evidence>
<reference evidence="3" key="1">
    <citation type="submission" date="2016-11" db="EMBL/GenBank/DDBJ databases">
        <authorList>
            <person name="Varghese N."/>
            <person name="Submissions S."/>
        </authorList>
    </citation>
    <scope>NUCLEOTIDE SEQUENCE [LARGE SCALE GENOMIC DNA]</scope>
    <source>
        <strain evidence="3">Sac-22</strain>
    </source>
</reference>
<feature type="transmembrane region" description="Helical" evidence="1">
    <location>
        <begin position="102"/>
        <end position="121"/>
    </location>
</feature>
<dbReference type="STRING" id="551987.SAMN05192549_11762"/>
<protein>
    <submittedName>
        <fullName evidence="2">Zinc transporter, ZIP family</fullName>
    </submittedName>
</protein>
<feature type="transmembrane region" description="Helical" evidence="1">
    <location>
        <begin position="187"/>
        <end position="205"/>
    </location>
</feature>
<dbReference type="EMBL" id="FRCX01000017">
    <property type="protein sequence ID" value="SHN43548.1"/>
    <property type="molecule type" value="Genomic_DNA"/>
</dbReference>
<evidence type="ECO:0000313" key="2">
    <source>
        <dbReference type="EMBL" id="SHN43548.1"/>
    </source>
</evidence>
<feature type="transmembrane region" description="Helical" evidence="1">
    <location>
        <begin position="38"/>
        <end position="56"/>
    </location>
</feature>
<dbReference type="Proteomes" id="UP000184339">
    <property type="component" value="Unassembled WGS sequence"/>
</dbReference>
<evidence type="ECO:0000256" key="1">
    <source>
        <dbReference type="SAM" id="Phobius"/>
    </source>
</evidence>
<sequence>MNTSLSSVLMFAAFPAISVVLGALVTLVRTPSAKLRSAVQHLAAGVIFCVLATELLPDLVHRHMPWVTLMGFSIGVAVMLAVKWAGDQGEKGESARSSRGLLSAMGVDVALDGMLIGLSFAAGERQGLLLTIALVLELFFLGVSCATSLGSRGKTKWAIGLTCIGLAVALLAGAGAGAVLLSRVWPVYVDGLLAFGVAALLYLVTEELLVEAHEESETPIQTAMFFLGFIGLFTLDMLI</sequence>
<keyword evidence="1" id="KW-0812">Transmembrane</keyword>